<dbReference type="AlphaFoldDB" id="A0A6V7QHF2"/>
<keyword evidence="4" id="KW-0344">Guanine-nucleotide releasing factor</keyword>
<dbReference type="InterPro" id="IPR058865">
    <property type="entry name" value="GDPGP1_C"/>
</dbReference>
<feature type="domain" description="GDPGP1-like C-terminal" evidence="10">
    <location>
        <begin position="378"/>
        <end position="524"/>
    </location>
</feature>
<evidence type="ECO:0008006" key="13">
    <source>
        <dbReference type="Google" id="ProtNLM"/>
    </source>
</evidence>
<dbReference type="GO" id="GO:0006006">
    <property type="term" value="P:glucose metabolic process"/>
    <property type="evidence" value="ECO:0007669"/>
    <property type="project" value="TreeGrafter"/>
</dbReference>
<protein>
    <recommendedName>
        <fullName evidence="13">GDP-L-galactose phosphorylase 1</fullName>
    </recommendedName>
</protein>
<dbReference type="GO" id="GO:0080048">
    <property type="term" value="F:GDP-D-glucose phosphorylase activity"/>
    <property type="evidence" value="ECO:0007669"/>
    <property type="project" value="InterPro"/>
</dbReference>
<evidence type="ECO:0000256" key="7">
    <source>
        <dbReference type="ARBA" id="ARBA00022741"/>
    </source>
</evidence>
<evidence type="ECO:0000259" key="11">
    <source>
        <dbReference type="Pfam" id="PF26217"/>
    </source>
</evidence>
<feature type="region of interest" description="Disordered" evidence="9">
    <location>
        <begin position="61"/>
        <end position="97"/>
    </location>
</feature>
<feature type="compositionally biased region" description="Acidic residues" evidence="9">
    <location>
        <begin position="150"/>
        <end position="160"/>
    </location>
</feature>
<feature type="compositionally biased region" description="Basic and acidic residues" evidence="9">
    <location>
        <begin position="63"/>
        <end position="87"/>
    </location>
</feature>
<evidence type="ECO:0000256" key="9">
    <source>
        <dbReference type="SAM" id="MobiDB-lite"/>
    </source>
</evidence>
<evidence type="ECO:0000256" key="8">
    <source>
        <dbReference type="ARBA" id="ARBA00022801"/>
    </source>
</evidence>
<dbReference type="Pfam" id="PF26217">
    <property type="entry name" value="GDPGP1_N"/>
    <property type="match status" value="1"/>
</dbReference>
<feature type="domain" description="GDPGP1-like N-terminal" evidence="11">
    <location>
        <begin position="200"/>
        <end position="371"/>
    </location>
</feature>
<dbReference type="PANTHER" id="PTHR20884:SF21">
    <property type="entry name" value="GDP-L-GALACTOSE PHOSPHORYLASE 1"/>
    <property type="match status" value="1"/>
</dbReference>
<keyword evidence="3" id="KW-0963">Cytoplasm</keyword>
<dbReference type="GO" id="GO:0000166">
    <property type="term" value="F:nucleotide binding"/>
    <property type="evidence" value="ECO:0007669"/>
    <property type="project" value="UniProtKB-KW"/>
</dbReference>
<dbReference type="GO" id="GO:0016787">
    <property type="term" value="F:hydrolase activity"/>
    <property type="evidence" value="ECO:0007669"/>
    <property type="project" value="UniProtKB-KW"/>
</dbReference>
<keyword evidence="8" id="KW-0378">Hydrolase</keyword>
<gene>
    <name evidence="12" type="ORF">CB5_LOCUS25795</name>
</gene>
<organism evidence="12">
    <name type="scientific">Ananas comosus var. bracteatus</name>
    <name type="common">red pineapple</name>
    <dbReference type="NCBI Taxonomy" id="296719"/>
    <lineage>
        <taxon>Eukaryota</taxon>
        <taxon>Viridiplantae</taxon>
        <taxon>Streptophyta</taxon>
        <taxon>Embryophyta</taxon>
        <taxon>Tracheophyta</taxon>
        <taxon>Spermatophyta</taxon>
        <taxon>Magnoliopsida</taxon>
        <taxon>Liliopsida</taxon>
        <taxon>Poales</taxon>
        <taxon>Bromeliaceae</taxon>
        <taxon>Bromelioideae</taxon>
        <taxon>Ananas</taxon>
    </lineage>
</organism>
<dbReference type="GO" id="GO:0005737">
    <property type="term" value="C:cytoplasm"/>
    <property type="evidence" value="ECO:0007669"/>
    <property type="project" value="UniProtKB-SubCell"/>
</dbReference>
<dbReference type="InterPro" id="IPR026506">
    <property type="entry name" value="GDPGP"/>
</dbReference>
<evidence type="ECO:0000256" key="5">
    <source>
        <dbReference type="ARBA" id="ARBA00022679"/>
    </source>
</evidence>
<keyword evidence="5" id="KW-0808">Transferase</keyword>
<proteinExistence type="inferred from homology"/>
<evidence type="ECO:0000256" key="3">
    <source>
        <dbReference type="ARBA" id="ARBA00022490"/>
    </source>
</evidence>
<evidence type="ECO:0000256" key="2">
    <source>
        <dbReference type="ARBA" id="ARBA00006451"/>
    </source>
</evidence>
<evidence type="ECO:0000256" key="4">
    <source>
        <dbReference type="ARBA" id="ARBA00022658"/>
    </source>
</evidence>
<reference evidence="12" key="1">
    <citation type="submission" date="2020-07" db="EMBL/GenBank/DDBJ databases">
        <authorList>
            <person name="Lin J."/>
        </authorList>
    </citation>
    <scope>NUCLEOTIDE SEQUENCE</scope>
</reference>
<feature type="compositionally biased region" description="Basic residues" evidence="9">
    <location>
        <begin position="135"/>
        <end position="145"/>
    </location>
</feature>
<evidence type="ECO:0000256" key="6">
    <source>
        <dbReference type="ARBA" id="ARBA00022695"/>
    </source>
</evidence>
<dbReference type="GO" id="GO:0005085">
    <property type="term" value="F:guanyl-nucleotide exchange factor activity"/>
    <property type="evidence" value="ECO:0007669"/>
    <property type="project" value="UniProtKB-KW"/>
</dbReference>
<feature type="region of interest" description="Disordered" evidence="9">
    <location>
        <begin position="124"/>
        <end position="161"/>
    </location>
</feature>
<comment type="similarity">
    <text evidence="2">Belongs to the GDPGP1 family.</text>
</comment>
<keyword evidence="7" id="KW-0547">Nucleotide-binding</keyword>
<keyword evidence="6" id="KW-0548">Nucleotidyltransferase</keyword>
<dbReference type="EMBL" id="LR862136">
    <property type="protein sequence ID" value="CAD1842584.1"/>
    <property type="molecule type" value="Genomic_DNA"/>
</dbReference>
<dbReference type="InterPro" id="IPR058866">
    <property type="entry name" value="GDPGP1_N"/>
</dbReference>
<evidence type="ECO:0000256" key="1">
    <source>
        <dbReference type="ARBA" id="ARBA00004496"/>
    </source>
</evidence>
<dbReference type="PANTHER" id="PTHR20884">
    <property type="entry name" value="GDP-D-GLUCOSE PHOSPHORYLASE 1"/>
    <property type="match status" value="1"/>
</dbReference>
<comment type="subcellular location">
    <subcellularLocation>
        <location evidence="1">Cytoplasm</location>
    </subcellularLocation>
</comment>
<name>A0A6V7QHF2_ANACO</name>
<evidence type="ECO:0000313" key="12">
    <source>
        <dbReference type="EMBL" id="CAD1842584.1"/>
    </source>
</evidence>
<accession>A0A6V7QHF2</accession>
<evidence type="ECO:0000259" key="10">
    <source>
        <dbReference type="Pfam" id="PF26216"/>
    </source>
</evidence>
<dbReference type="Pfam" id="PF26216">
    <property type="entry name" value="GDPGP1_C"/>
    <property type="match status" value="1"/>
</dbReference>
<sequence length="538" mass="60534">MVREYERDFTRIVELIPFAVRDEYHKARLFVRGLRPNIRLLIASHGAISFGECLDRAMMVQSKSEEVRSDRDASERSGDRKRSHEKSSGGSSLTTAPAEHLEEGSCDLGSPTGVQDATRQAFGYPVSKPQQQCSPKHRRSTKWFPRRAEEEEEEEEEAEDVAAAASPSAACVKLLLYCFSKIDEDLCLPVPQGQPRVSFLDRLLEEWDDRKVRGLFHHDIAACETKVLPGKHNFIIVLIEGRDLKKRPTEFRIDEVLQPFDGDKFNFTKIGQEELIFRFEESSNGKAGYFQSAPIMSSSSPNIIAINVSPIAHGHVLLIPRILDFLPQRIDCQSFLLAMYMVKAARNPYFRMGYNSLGAFATINHLHFQGYYLEVKFPVEKVPTRIIATVGSGVNVAELLEYPVRGLVFEGGKNMLDLSDTVSSACIFLQESNRPFNVLFSECGKRIFLLLQCYAMKQAHGKVSPEILETRVNPACWELGGHFALKRRKDFDEASEEGICKFLAQVALSEQEFQLVKESILKSLSGGPAGKKNTGEML</sequence>